<dbReference type="RefSeq" id="XP_012945237.1">
    <property type="nucleotide sequence ID" value="XM_013089783.2"/>
</dbReference>
<feature type="compositionally biased region" description="Low complexity" evidence="1">
    <location>
        <begin position="235"/>
        <end position="251"/>
    </location>
</feature>
<gene>
    <name evidence="3" type="primary">LOC101856543</name>
</gene>
<sequence length="652" mass="71203">MTCVDVATSLCKEVIEQYVNSHNAGESEWRGPGSDPNNNPRGMNGTRLPDKWDHIPEVPEQAAIGDLHLSFEYHQSNLKVRVWQISDLLLPPPQISMIESIFVRSYLIPDPVKKTNRKTEDVPVEGSSFGRKNSGPLGIEGIQHIFTPSSFRFNTPLLYTGVTPDIVKERSLRLEVCMTQKHSGKFFLMAMVHMPLRTAVRRPIRERYALIPCMNVTIPNSMRVYNARDIIVESSKQSLSRSNSSQSGGDSTVTPRNEDLEDVEVENLIRKFISVGSSLDDDDDDEDDDDGIGSSFEIKTSSGKSPGSSTVAVDLTSVNTDNDNDSEGDLKAVVSHETPKSAQVAIDIDSGTSGKKKRIIPNEFLKKTSEPAPQNGPHKDSANVDSAIVNVEEDLKHTVVDMDSVAGNVIIDVDKNEKLSSVKDAGSEKIQEDTPKRKKRIIPNELDLDVKASDSASVPQVKVTDVSDSSEPATYNGCVSDDIASDKECGPQLLKNSDGLAVTNNNDVPDNINMSTKISTQQKKDEIETQSVCAESENNEEDEISSELMTSVGKLSVTGASADLEPSSTPVSRPETPIWDYYDFTEEEGAVAGGENGEANSNSDGGPKRPCTLQESIERLSRTMTTLDTCLVSGPVLPTVMIEDFEMDEDDS</sequence>
<feature type="region of interest" description="Disordered" evidence="1">
    <location>
        <begin position="235"/>
        <end position="260"/>
    </location>
</feature>
<feature type="region of interest" description="Disordered" evidence="1">
    <location>
        <begin position="23"/>
        <end position="48"/>
    </location>
</feature>
<protein>
    <submittedName>
        <fullName evidence="3">Uncharacterized protein LOC101856543</fullName>
    </submittedName>
</protein>
<proteinExistence type="predicted"/>
<evidence type="ECO:0000313" key="3">
    <source>
        <dbReference type="RefSeq" id="XP_012945237.1"/>
    </source>
</evidence>
<organism evidence="2 3">
    <name type="scientific">Aplysia californica</name>
    <name type="common">California sea hare</name>
    <dbReference type="NCBI Taxonomy" id="6500"/>
    <lineage>
        <taxon>Eukaryota</taxon>
        <taxon>Metazoa</taxon>
        <taxon>Spiralia</taxon>
        <taxon>Lophotrochozoa</taxon>
        <taxon>Mollusca</taxon>
        <taxon>Gastropoda</taxon>
        <taxon>Heterobranchia</taxon>
        <taxon>Euthyneura</taxon>
        <taxon>Tectipleura</taxon>
        <taxon>Aplysiida</taxon>
        <taxon>Aplysioidea</taxon>
        <taxon>Aplysiidae</taxon>
        <taxon>Aplysia</taxon>
    </lineage>
</organism>
<dbReference type="Proteomes" id="UP000694888">
    <property type="component" value="Unplaced"/>
</dbReference>
<feature type="compositionally biased region" description="Low complexity" evidence="1">
    <location>
        <begin position="299"/>
        <end position="310"/>
    </location>
</feature>
<feature type="region of interest" description="Disordered" evidence="1">
    <location>
        <begin position="585"/>
        <end position="612"/>
    </location>
</feature>
<feature type="compositionally biased region" description="Polar residues" evidence="1">
    <location>
        <begin position="505"/>
        <end position="521"/>
    </location>
</feature>
<accession>A0ABM1ACT6</accession>
<reference evidence="3" key="1">
    <citation type="submission" date="2025-08" db="UniProtKB">
        <authorList>
            <consortium name="RefSeq"/>
        </authorList>
    </citation>
    <scope>IDENTIFICATION</scope>
</reference>
<name>A0ABM1ACT6_APLCA</name>
<evidence type="ECO:0000313" key="2">
    <source>
        <dbReference type="Proteomes" id="UP000694888"/>
    </source>
</evidence>
<feature type="region of interest" description="Disordered" evidence="1">
    <location>
        <begin position="505"/>
        <end position="547"/>
    </location>
</feature>
<keyword evidence="2" id="KW-1185">Reference proteome</keyword>
<evidence type="ECO:0000256" key="1">
    <source>
        <dbReference type="SAM" id="MobiDB-lite"/>
    </source>
</evidence>
<dbReference type="Gene3D" id="2.60.40.150">
    <property type="entry name" value="C2 domain"/>
    <property type="match status" value="1"/>
</dbReference>
<dbReference type="GeneID" id="101856543"/>
<feature type="region of interest" description="Disordered" evidence="1">
    <location>
        <begin position="277"/>
        <end position="312"/>
    </location>
</feature>
<dbReference type="InterPro" id="IPR035892">
    <property type="entry name" value="C2_domain_sf"/>
</dbReference>
<feature type="compositionally biased region" description="Acidic residues" evidence="1">
    <location>
        <begin position="279"/>
        <end position="291"/>
    </location>
</feature>